<dbReference type="PANTHER" id="PTHR30015">
    <property type="entry name" value="MRR RESTRICTION SYSTEM PROTEIN"/>
    <property type="match status" value="1"/>
</dbReference>
<keyword evidence="1" id="KW-0812">Transmembrane</keyword>
<feature type="transmembrane region" description="Helical" evidence="1">
    <location>
        <begin position="7"/>
        <end position="30"/>
    </location>
</feature>
<evidence type="ECO:0000313" key="3">
    <source>
        <dbReference type="EMBL" id="QFQ99354.1"/>
    </source>
</evidence>
<sequence>MPRDRAEWIAAGVILAVVVLALVQFGSPIAGALLRAWYVLPPMAVGVGVTLVVRWQRRAATERARAVRLASLRLTLEELDALDPTDFELAVRDLMARDGIAARHVGQQGDQAADVIGKDTIGRTFVAQCKHTTSGGRVTSRVMYEVNGTAGPAHGADIAVVVTNGTFTRDARAWGDRHRVYWIDRDRLRQWAEDGASLQRTLRLPARSRPRWPASEPTA</sequence>
<dbReference type="GO" id="GO:0015666">
    <property type="term" value="F:restriction endodeoxyribonuclease activity"/>
    <property type="evidence" value="ECO:0007669"/>
    <property type="project" value="TreeGrafter"/>
</dbReference>
<gene>
    <name evidence="3" type="ORF">F9278_27990</name>
</gene>
<dbReference type="GO" id="GO:0009307">
    <property type="term" value="P:DNA restriction-modification system"/>
    <property type="evidence" value="ECO:0007669"/>
    <property type="project" value="InterPro"/>
</dbReference>
<dbReference type="EMBL" id="CP045096">
    <property type="protein sequence ID" value="QFQ99354.1"/>
    <property type="molecule type" value="Genomic_DNA"/>
</dbReference>
<protein>
    <submittedName>
        <fullName evidence="3">Restriction endonuclease</fullName>
    </submittedName>
</protein>
<organism evidence="3 4">
    <name type="scientific">Streptomyces phaeolivaceus</name>
    <dbReference type="NCBI Taxonomy" id="2653200"/>
    <lineage>
        <taxon>Bacteria</taxon>
        <taxon>Bacillati</taxon>
        <taxon>Actinomycetota</taxon>
        <taxon>Actinomycetes</taxon>
        <taxon>Kitasatosporales</taxon>
        <taxon>Streptomycetaceae</taxon>
        <taxon>Streptomyces</taxon>
    </lineage>
</organism>
<evidence type="ECO:0000259" key="2">
    <source>
        <dbReference type="Pfam" id="PF04471"/>
    </source>
</evidence>
<feature type="domain" description="Restriction endonuclease type IV Mrr" evidence="2">
    <location>
        <begin position="79"/>
        <end position="191"/>
    </location>
</feature>
<dbReference type="SUPFAM" id="SSF52980">
    <property type="entry name" value="Restriction endonuclease-like"/>
    <property type="match status" value="1"/>
</dbReference>
<keyword evidence="3" id="KW-0255">Endonuclease</keyword>
<keyword evidence="1" id="KW-0472">Membrane</keyword>
<keyword evidence="4" id="KW-1185">Reference proteome</keyword>
<dbReference type="InterPro" id="IPR052906">
    <property type="entry name" value="Type_IV_Methyl-Rstrct_Enzyme"/>
</dbReference>
<dbReference type="PANTHER" id="PTHR30015:SF6">
    <property type="entry name" value="SLL1429 PROTEIN"/>
    <property type="match status" value="1"/>
</dbReference>
<proteinExistence type="predicted"/>
<reference evidence="3 4" key="1">
    <citation type="submission" date="2019-10" db="EMBL/GenBank/DDBJ databases">
        <title>Streptomyces sp. strain GY16 isolated from leaves of Broussonetia papyrifera.</title>
        <authorList>
            <person name="Mo P."/>
        </authorList>
    </citation>
    <scope>NUCLEOTIDE SEQUENCE [LARGE SCALE GENOMIC DNA]</scope>
    <source>
        <strain evidence="3 4">GY16</strain>
    </source>
</reference>
<dbReference type="InterPro" id="IPR007560">
    <property type="entry name" value="Restrct_endonuc_IV_Mrr"/>
</dbReference>
<dbReference type="InterPro" id="IPR011335">
    <property type="entry name" value="Restrct_endonuc-II-like"/>
</dbReference>
<dbReference type="Proteomes" id="UP000327294">
    <property type="component" value="Chromosome"/>
</dbReference>
<dbReference type="GO" id="GO:0003677">
    <property type="term" value="F:DNA binding"/>
    <property type="evidence" value="ECO:0007669"/>
    <property type="project" value="InterPro"/>
</dbReference>
<dbReference type="AlphaFoldDB" id="A0A5P8K8I6"/>
<evidence type="ECO:0000256" key="1">
    <source>
        <dbReference type="SAM" id="Phobius"/>
    </source>
</evidence>
<keyword evidence="3" id="KW-0540">Nuclease</keyword>
<evidence type="ECO:0000313" key="4">
    <source>
        <dbReference type="Proteomes" id="UP000327294"/>
    </source>
</evidence>
<dbReference type="InterPro" id="IPR011856">
    <property type="entry name" value="tRNA_endonuc-like_dom_sf"/>
</dbReference>
<dbReference type="Pfam" id="PF04471">
    <property type="entry name" value="Mrr_cat"/>
    <property type="match status" value="1"/>
</dbReference>
<feature type="transmembrane region" description="Helical" evidence="1">
    <location>
        <begin position="36"/>
        <end position="55"/>
    </location>
</feature>
<accession>A0A5P8K8I6</accession>
<dbReference type="RefSeq" id="WP_152170777.1">
    <property type="nucleotide sequence ID" value="NZ_CP045096.1"/>
</dbReference>
<keyword evidence="3" id="KW-0378">Hydrolase</keyword>
<keyword evidence="1" id="KW-1133">Transmembrane helix</keyword>
<name>A0A5P8K8I6_9ACTN</name>
<dbReference type="Gene3D" id="3.40.1350.10">
    <property type="match status" value="1"/>
</dbReference>
<dbReference type="KEGG" id="sphv:F9278_27990"/>